<dbReference type="EMBL" id="PDCR01000005">
    <property type="protein sequence ID" value="PEG55667.1"/>
    <property type="molecule type" value="Genomic_DNA"/>
</dbReference>
<dbReference type="EMBL" id="MIJD01000011">
    <property type="protein sequence ID" value="OPE55991.1"/>
    <property type="molecule type" value="Genomic_DNA"/>
</dbReference>
<organism evidence="5 7">
    <name type="scientific">Mycolicibacterium diernhoferi</name>
    <dbReference type="NCBI Taxonomy" id="1801"/>
    <lineage>
        <taxon>Bacteria</taxon>
        <taxon>Bacillati</taxon>
        <taxon>Actinomycetota</taxon>
        <taxon>Actinomycetes</taxon>
        <taxon>Mycobacteriales</taxon>
        <taxon>Mycobacteriaceae</taxon>
        <taxon>Mycolicibacterium</taxon>
    </lineage>
</organism>
<dbReference type="InterPro" id="IPR002563">
    <property type="entry name" value="Flavin_Rdtase-like_dom"/>
</dbReference>
<dbReference type="Gene3D" id="2.30.110.10">
    <property type="entry name" value="Electron Transport, Fmn-binding Protein, Chain A"/>
    <property type="match status" value="1"/>
</dbReference>
<sequence>MSDDPDSGSIEATDINAAIRGTDPESETQGMTMKSTLTPTGTREFIRAISCAATPVTIVTTDADNLRWGQTVSAVSRVSDEPAILGVCINRRSPMNAAICATGAFNVSLLGPEHHVAADTFAGRSRDGRAPFTFAEGEWADGRNGLPVYADSVAAFECVLHSVTDIGSHHLYLGEVRHVVHTDAEPLLHLRGTYRTLSAHNTEGQLA</sequence>
<proteinExistence type="inferred from homology"/>
<dbReference type="SUPFAM" id="SSF50475">
    <property type="entry name" value="FMN-binding split barrel"/>
    <property type="match status" value="1"/>
</dbReference>
<comment type="similarity">
    <text evidence="1">Belongs to the non-flavoprotein flavin reductase family.</text>
</comment>
<dbReference type="STRING" id="1801.BRW64_19625"/>
<dbReference type="PANTHER" id="PTHR30466:SF11">
    <property type="entry name" value="FLAVIN-DEPENDENT MONOOXYGENASE, REDUCTASE SUBUNIT HSAB"/>
    <property type="match status" value="1"/>
</dbReference>
<gene>
    <name evidence="5" type="ORF">BV510_02105</name>
    <name evidence="6" type="ORF">CRI78_05260</name>
</gene>
<evidence type="ECO:0000256" key="1">
    <source>
        <dbReference type="ARBA" id="ARBA00008898"/>
    </source>
</evidence>
<dbReference type="GO" id="GO:0042602">
    <property type="term" value="F:riboflavin reductase (NADPH) activity"/>
    <property type="evidence" value="ECO:0007669"/>
    <property type="project" value="TreeGrafter"/>
</dbReference>
<dbReference type="InterPro" id="IPR012349">
    <property type="entry name" value="Split_barrel_FMN-bd"/>
</dbReference>
<dbReference type="GO" id="GO:0010181">
    <property type="term" value="F:FMN binding"/>
    <property type="evidence" value="ECO:0007669"/>
    <property type="project" value="InterPro"/>
</dbReference>
<accession>A0A1Q4H8R9</accession>
<evidence type="ECO:0000313" key="6">
    <source>
        <dbReference type="EMBL" id="PEG55667.1"/>
    </source>
</evidence>
<keyword evidence="2" id="KW-0560">Oxidoreductase</keyword>
<feature type="region of interest" description="Disordered" evidence="3">
    <location>
        <begin position="1"/>
        <end position="36"/>
    </location>
</feature>
<name>A0A1Q4H8R9_9MYCO</name>
<evidence type="ECO:0000313" key="7">
    <source>
        <dbReference type="Proteomes" id="UP000191039"/>
    </source>
</evidence>
<keyword evidence="8" id="KW-1185">Reference proteome</keyword>
<reference evidence="5 7" key="1">
    <citation type="submission" date="2016-09" db="EMBL/GenBank/DDBJ databases">
        <title>genome sequences of unsequenced Mycobacteria.</title>
        <authorList>
            <person name="Greninger A.L."/>
            <person name="Jerome K.R."/>
            <person name="Mcnair B."/>
            <person name="Wallis C."/>
            <person name="Fang F."/>
        </authorList>
    </citation>
    <scope>NUCLEOTIDE SEQUENCE [LARGE SCALE GENOMIC DNA]</scope>
    <source>
        <strain evidence="5 7">BM1</strain>
    </source>
</reference>
<evidence type="ECO:0000313" key="8">
    <source>
        <dbReference type="Proteomes" id="UP000220340"/>
    </source>
</evidence>
<reference evidence="6 8" key="2">
    <citation type="submission" date="2017-10" db="EMBL/GenBank/DDBJ databases">
        <title>The new phylogeny of genus Mycobacterium.</title>
        <authorList>
            <person name="Tortoli E."/>
            <person name="Trovato A."/>
            <person name="Cirillo D.M."/>
        </authorList>
    </citation>
    <scope>NUCLEOTIDE SEQUENCE [LARGE SCALE GENOMIC DNA]</scope>
    <source>
        <strain evidence="6 8">IP141170001</strain>
    </source>
</reference>
<dbReference type="SMART" id="SM00903">
    <property type="entry name" value="Flavin_Reduct"/>
    <property type="match status" value="1"/>
</dbReference>
<dbReference type="AlphaFoldDB" id="A0A1Q4H8R9"/>
<evidence type="ECO:0000313" key="5">
    <source>
        <dbReference type="EMBL" id="OPE55991.1"/>
    </source>
</evidence>
<dbReference type="InterPro" id="IPR050268">
    <property type="entry name" value="NADH-dep_flavin_reductase"/>
</dbReference>
<dbReference type="Proteomes" id="UP000191039">
    <property type="component" value="Unassembled WGS sequence"/>
</dbReference>
<dbReference type="Proteomes" id="UP000220340">
    <property type="component" value="Unassembled WGS sequence"/>
</dbReference>
<evidence type="ECO:0000259" key="4">
    <source>
        <dbReference type="SMART" id="SM00903"/>
    </source>
</evidence>
<protein>
    <submittedName>
        <fullName evidence="6">Flavin reductase</fullName>
    </submittedName>
</protein>
<dbReference type="PANTHER" id="PTHR30466">
    <property type="entry name" value="FLAVIN REDUCTASE"/>
    <property type="match status" value="1"/>
</dbReference>
<evidence type="ECO:0000256" key="3">
    <source>
        <dbReference type="SAM" id="MobiDB-lite"/>
    </source>
</evidence>
<comment type="caution">
    <text evidence="5">The sequence shown here is derived from an EMBL/GenBank/DDBJ whole genome shotgun (WGS) entry which is preliminary data.</text>
</comment>
<evidence type="ECO:0000256" key="2">
    <source>
        <dbReference type="ARBA" id="ARBA00023002"/>
    </source>
</evidence>
<feature type="compositionally biased region" description="Polar residues" evidence="3">
    <location>
        <begin position="27"/>
        <end position="36"/>
    </location>
</feature>
<dbReference type="Pfam" id="PF01613">
    <property type="entry name" value="Flavin_Reduct"/>
    <property type="match status" value="1"/>
</dbReference>
<feature type="domain" description="Flavin reductase like" evidence="4">
    <location>
        <begin position="49"/>
        <end position="196"/>
    </location>
</feature>